<evidence type="ECO:0000256" key="15">
    <source>
        <dbReference type="ARBA" id="ARBA00023212"/>
    </source>
</evidence>
<protein>
    <recommendedName>
        <fullName evidence="18 19">Mannosyl-oligosaccharide glucosidase</fullName>
        <ecNumber evidence="18 19">3.2.1.106</ecNumber>
    </recommendedName>
</protein>
<dbReference type="CDD" id="cd10216">
    <property type="entry name" value="ASKHA_NBD_Arp1"/>
    <property type="match status" value="1"/>
</dbReference>
<evidence type="ECO:0000256" key="2">
    <source>
        <dbReference type="ARBA" id="ARBA00004648"/>
    </source>
</evidence>
<keyword evidence="10" id="KW-0067">ATP-binding</keyword>
<keyword evidence="14" id="KW-0325">Glycoprotein</keyword>
<evidence type="ECO:0000256" key="8">
    <source>
        <dbReference type="ARBA" id="ARBA00022801"/>
    </source>
</evidence>
<feature type="region of interest" description="Disordered" evidence="20">
    <location>
        <begin position="1315"/>
        <end position="1349"/>
    </location>
</feature>
<dbReference type="FunFam" id="3.90.640.10:FF:000008">
    <property type="entry name" value="alpha-centractin isoform X1"/>
    <property type="match status" value="1"/>
</dbReference>
<evidence type="ECO:0000256" key="5">
    <source>
        <dbReference type="ARBA" id="ARBA00022490"/>
    </source>
</evidence>
<dbReference type="InterPro" id="IPR012341">
    <property type="entry name" value="6hp_glycosidase-like_sf"/>
</dbReference>
<evidence type="ECO:0000313" key="23">
    <source>
        <dbReference type="EMBL" id="TGZ37728.1"/>
    </source>
</evidence>
<keyword evidence="24" id="KW-1185">Reference proteome</keyword>
<dbReference type="InterPro" id="IPR038518">
    <property type="entry name" value="Glyco_hydro_63N_sf"/>
</dbReference>
<dbReference type="Gene3D" id="1.50.10.10">
    <property type="match status" value="1"/>
</dbReference>
<dbReference type="GO" id="GO:0005789">
    <property type="term" value="C:endoplasmic reticulum membrane"/>
    <property type="evidence" value="ECO:0007669"/>
    <property type="project" value="UniProtKB-SubCell"/>
</dbReference>
<dbReference type="Proteomes" id="UP000310200">
    <property type="component" value="Unassembled WGS sequence"/>
</dbReference>
<dbReference type="GO" id="GO:0004573">
    <property type="term" value="F:Glc3Man9GlcNAc2 oligosaccharide glucosidase activity"/>
    <property type="evidence" value="ECO:0007669"/>
    <property type="project" value="UniProtKB-UniRule"/>
</dbReference>
<evidence type="ECO:0000259" key="21">
    <source>
        <dbReference type="Pfam" id="PF03200"/>
    </source>
</evidence>
<feature type="region of interest" description="Disordered" evidence="20">
    <location>
        <begin position="1403"/>
        <end position="1423"/>
    </location>
</feature>
<dbReference type="GO" id="GO:0009311">
    <property type="term" value="P:oligosaccharide metabolic process"/>
    <property type="evidence" value="ECO:0007669"/>
    <property type="project" value="UniProtKB-UniRule"/>
</dbReference>
<dbReference type="EC" id="3.2.1.106" evidence="18 19"/>
<keyword evidence="13 19" id="KW-0472">Membrane</keyword>
<dbReference type="FunFam" id="1.50.10.10:FF:000009">
    <property type="entry name" value="mannosyl-oligosaccharide glucosidase"/>
    <property type="match status" value="1"/>
</dbReference>
<dbReference type="Gene3D" id="3.90.640.10">
    <property type="entry name" value="Actin, Chain A, domain 4"/>
    <property type="match status" value="1"/>
</dbReference>
<comment type="similarity">
    <text evidence="17">Belongs to the actin family. ARP1 subfamily.</text>
</comment>
<dbReference type="InterPro" id="IPR043129">
    <property type="entry name" value="ATPase_NBD"/>
</dbReference>
<proteinExistence type="inferred from homology"/>
<feature type="compositionally biased region" description="Basic and acidic residues" evidence="20">
    <location>
        <begin position="531"/>
        <end position="540"/>
    </location>
</feature>
<keyword evidence="5" id="KW-0963">Cytoplasm</keyword>
<evidence type="ECO:0000256" key="9">
    <source>
        <dbReference type="ARBA" id="ARBA00022824"/>
    </source>
</evidence>
<evidence type="ECO:0000259" key="22">
    <source>
        <dbReference type="Pfam" id="PF16923"/>
    </source>
</evidence>
<evidence type="ECO:0000256" key="19">
    <source>
        <dbReference type="RuleBase" id="RU368089"/>
    </source>
</evidence>
<organism evidence="23 24">
    <name type="scientific">Temnothorax longispinosus</name>
    <dbReference type="NCBI Taxonomy" id="300112"/>
    <lineage>
        <taxon>Eukaryota</taxon>
        <taxon>Metazoa</taxon>
        <taxon>Ecdysozoa</taxon>
        <taxon>Arthropoda</taxon>
        <taxon>Hexapoda</taxon>
        <taxon>Insecta</taxon>
        <taxon>Pterygota</taxon>
        <taxon>Neoptera</taxon>
        <taxon>Endopterygota</taxon>
        <taxon>Hymenoptera</taxon>
        <taxon>Apocrita</taxon>
        <taxon>Aculeata</taxon>
        <taxon>Formicoidea</taxon>
        <taxon>Formicidae</taxon>
        <taxon>Myrmicinae</taxon>
        <taxon>Temnothorax</taxon>
    </lineage>
</organism>
<comment type="subcellular location">
    <subcellularLocation>
        <location evidence="1">Cytoplasm</location>
        <location evidence="1">Cytoskeleton</location>
    </subcellularLocation>
    <subcellularLocation>
        <location evidence="2 19">Endoplasmic reticulum membrane</location>
        <topology evidence="2 19">Single-pass type II membrane protein</topology>
    </subcellularLocation>
</comment>
<comment type="pathway">
    <text evidence="3">Glycan metabolism; N-glycan degradation.</text>
</comment>
<evidence type="ECO:0000256" key="13">
    <source>
        <dbReference type="ARBA" id="ARBA00023136"/>
    </source>
</evidence>
<feature type="domain" description="Glycosyl hydrolase family 63 C-terminal" evidence="21">
    <location>
        <begin position="323"/>
        <end position="807"/>
    </location>
</feature>
<dbReference type="InterPro" id="IPR029196">
    <property type="entry name" value="HAPSTR1-like"/>
</dbReference>
<dbReference type="Pfam" id="PF03200">
    <property type="entry name" value="Glyco_hydro_63"/>
    <property type="match status" value="1"/>
</dbReference>
<dbReference type="PANTHER" id="PTHR10412:SF11">
    <property type="entry name" value="MANNOSYL-OLIGOSACCHARIDE GLUCOSIDASE"/>
    <property type="match status" value="1"/>
</dbReference>
<comment type="catalytic activity">
    <reaction evidence="19">
        <text>N(4)-(alpha-D-Glc-(1-&gt;2)-alpha-D-Glc-(1-&gt;3)-alpha-D-Glc-(1-&gt;3)-alpha-D-Man-(1-&gt;2)-alpha-D-Man-(1-&gt;2)-alpha-D-Man-(1-&gt;3)-[alpha-D-Man-(1-&gt;2)-alpha-D-Man-(1-&gt;3)-[alpha-D-Man-(1-&gt;2)-alpha-D-Man-(1-&gt;6)]-alpha-D-Man-(1-&gt;6)]-beta-D-Man-(1-&gt;4)-beta-D-GlcNAc-(1-&gt;4)-beta-D-GlcNAc)-L-asparaginyl-[protein] + H2O = N(4)-(alpha-D-Glc-(1-&gt;3)-alpha-D-Glc-(1-&gt;3)-alpha-D-Man-(1-&gt;2)-alpha-D-Man-(1-&gt;2)-alpha-D-Man-(1-&gt;3)-[alpha-D-Man-(1-&gt;2)-alpha-D-Man-(1-&gt;3)-[alpha-D-Man-(1-&gt;2)-alpha-D-Man-(1-&gt;6)]-alpha-D-Man-(1-&gt;6)]-beta-D-Man-(1-&gt;4)-beta-D-GlcNAc-(1-&gt;4)-beta-D-GlcNAc)-L-asparaginyl-[protein] + beta-D-glucose</text>
        <dbReference type="Rhea" id="RHEA:55988"/>
        <dbReference type="Rhea" id="RHEA-COMP:12806"/>
        <dbReference type="Rhea" id="RHEA-COMP:14355"/>
        <dbReference type="ChEBI" id="CHEBI:15377"/>
        <dbReference type="ChEBI" id="CHEBI:15903"/>
        <dbReference type="ChEBI" id="CHEBI:59082"/>
        <dbReference type="ChEBI" id="CHEBI:132537"/>
        <dbReference type="EC" id="3.2.1.106"/>
    </reaction>
</comment>
<dbReference type="InterPro" id="IPR031631">
    <property type="entry name" value="Glyco_hydro_63N"/>
</dbReference>
<feature type="region of interest" description="Disordered" evidence="20">
    <location>
        <begin position="531"/>
        <end position="552"/>
    </location>
</feature>
<dbReference type="Pfam" id="PF15251">
    <property type="entry name" value="TAPR1-like"/>
    <property type="match status" value="1"/>
</dbReference>
<dbReference type="FunFam" id="3.30.420.40:FF:000188">
    <property type="entry name" value="Actin like 6B"/>
    <property type="match status" value="1"/>
</dbReference>
<evidence type="ECO:0000256" key="20">
    <source>
        <dbReference type="SAM" id="MobiDB-lite"/>
    </source>
</evidence>
<dbReference type="PANTHER" id="PTHR10412">
    <property type="entry name" value="MANNOSYL-OLIGOSACCHARIDE GLUCOSIDASE"/>
    <property type="match status" value="1"/>
</dbReference>
<dbReference type="PROSITE" id="PS01132">
    <property type="entry name" value="ACTINS_ACT_LIKE"/>
    <property type="match status" value="1"/>
</dbReference>
<sequence length="1423" mass="162211">MQILKNFRMAKGKTQEKATKIRAKTSKTNKSLKMPINFIIVTASMAVAIWFGYKGYLETRVNTPCDLVTASGLDDPDRYWGTYRSGVYFGLKTRDPHSLVTGLMWYIPRYLRHDGSGFRHWCEQGDELDRYAWLEHDGRTFGVQEIVDGSVVISTTFVKRPGGYHGGDWTARIAVSPKKERVGEEMSLLFYTAIEEGTKGWIKANLGDYNRLTGIEGNTQGLGSFVINVNLINGTVEAHSFLATVAPGLHVLKETVLQNLRVATQKGSMEKHVVLAGEQLPLLPEGKKKDPNFIATQVTGKIPFEIEVSYESGSFSNRIEKLTGNVYDEALKEHRELFSKKFETIFKLKSKGYTDDEVAFAKMAFSNLIGSVGYFYGTSQVQSTYTKGPVPYWKAPLYTAVPSRSFFPRGFLWDEGFHGLLISAWDTEIELDIISHWFDLMNVEGWIPREMILGQEALAKVPEEFVTQINTNANPPTFFLTLDFMLQHKEQNLLKHFRLLNNLYKRLQVWFSWFNVTQVGELPSTYRWRGRDEKTTRELNPKTLTSGLDDYPRASHPSVSERHVDLRCWIAFAARVMAQLAETLSYPATRYQETFQYLSDNNLLNKLHWSSNAQAYSDYGLHTDKVVLRKLASPPPRANKQQPNVQPPEMTRIVLENPSLKFVDTTFGYVSLFPFILQIVEPDSPQLGKILQDLRDPDLLWTKYGLRSLAKTSPLYMKYNTEHDAPYWRGPIWINLNYLTVRAAYHYSNVTGPYRESARRIYQELRKNLIQNLIMQYRKTGYLWEHYDSTEGKGKGSHPFTGWTSLVPYDVIVNQPVVIDNGSGVIKAGFAGDQIPKCRFPNYIGRPKHVRVMAGALEGDLFVGPIAEEHRGLLSLRYPMEHGVVTDWNDMERIWSYVYSKDQLATFSEEHPVLLTEAPLNPRKNREKAAEIFFETFNVPALFVSMQAVLSLYATGRTTGVVLDAGDGVTHAVPIYEGFAMPHSIMRVDIAGRDVTRHLRLLLRKEGINFKTTAEFEIVRIIKERACYLASNPQKEETIETEKFQYVLPDGSHLEIGPARFRAPEVLFRPDLIGEECEGLHEVLTYSIQKSDLDLRKVLFQNIVLSGGSTLFRGFGDRLLSEIRRMSPKDIKIRISAPQERLYSTWIGGSILASLDTFKKMWVSKREFEEDGIRAIHPVIRIGIIGKSEDDPIMDFWYSNWEQQCVEALESEPDYENQLHNEKELYSQQMWTKFQTTASAIAQLYKDRTLGVSLWVPFQTAAGTVTSLYKDSVDCMRRCSDLGVEMGKQKRCKEIMNWARKKRRTIRREDLLAYLAGKPPPPPRPHPHRSSPKPRMMVCGSPSSQSQTPSMVIAPAPTTGTDPDPELHTFREALSGSPVSRRGGRQAELSAFISNEFARHHKRPASHDVDMGSPTHKRMRTTL</sequence>
<comment type="function">
    <text evidence="19">Cleaves the distal alpha 1,2-linked glucose residue from the Glc(3)Man(9)GlcNAc(2) oligosaccharide precursor.</text>
</comment>
<gene>
    <name evidence="23" type="ORF">DBV15_02927</name>
</gene>
<dbReference type="SUPFAM" id="SSF48208">
    <property type="entry name" value="Six-hairpin glycosidases"/>
    <property type="match status" value="1"/>
</dbReference>
<comment type="caution">
    <text evidence="23">The sequence shown here is derived from an EMBL/GenBank/DDBJ whole genome shotgun (WGS) entry which is preliminary data.</text>
</comment>
<dbReference type="STRING" id="300112.A0A4S2JTR8"/>
<dbReference type="InterPro" id="IPR031335">
    <property type="entry name" value="Glyco_hydro_63_C"/>
</dbReference>
<evidence type="ECO:0000256" key="3">
    <source>
        <dbReference type="ARBA" id="ARBA00004740"/>
    </source>
</evidence>
<feature type="transmembrane region" description="Helical" evidence="19">
    <location>
        <begin position="34"/>
        <end position="53"/>
    </location>
</feature>
<evidence type="ECO:0000256" key="4">
    <source>
        <dbReference type="ARBA" id="ARBA00010833"/>
    </source>
</evidence>
<dbReference type="Pfam" id="PF00022">
    <property type="entry name" value="Actin"/>
    <property type="match status" value="1"/>
</dbReference>
<dbReference type="InterPro" id="IPR004000">
    <property type="entry name" value="Actin"/>
</dbReference>
<evidence type="ECO:0000256" key="14">
    <source>
        <dbReference type="ARBA" id="ARBA00023180"/>
    </source>
</evidence>
<evidence type="ECO:0000256" key="1">
    <source>
        <dbReference type="ARBA" id="ARBA00004245"/>
    </source>
</evidence>
<reference evidence="23 24" key="1">
    <citation type="journal article" date="2019" name="Philos. Trans. R. Soc. Lond., B, Biol. Sci.">
        <title>Ant behaviour and brain gene expression of defending hosts depend on the ecological success of the intruding social parasite.</title>
        <authorList>
            <person name="Kaur R."/>
            <person name="Stoldt M."/>
            <person name="Jongepier E."/>
            <person name="Feldmeyer B."/>
            <person name="Menzel F."/>
            <person name="Bornberg-Bauer E."/>
            <person name="Foitzik S."/>
        </authorList>
    </citation>
    <scope>NUCLEOTIDE SEQUENCE [LARGE SCALE GENOMIC DNA]</scope>
    <source>
        <tissue evidence="23">Whole body</tissue>
    </source>
</reference>
<name>A0A4S2JTR8_9HYME</name>
<evidence type="ECO:0000313" key="24">
    <source>
        <dbReference type="Proteomes" id="UP000310200"/>
    </source>
</evidence>
<dbReference type="InterPro" id="IPR008928">
    <property type="entry name" value="6-hairpin_glycosidase_sf"/>
</dbReference>
<dbReference type="PRINTS" id="PR00190">
    <property type="entry name" value="ACTIN"/>
</dbReference>
<keyword evidence="16 19" id="KW-0326">Glycosidase</keyword>
<dbReference type="GO" id="GO:0005856">
    <property type="term" value="C:cytoskeleton"/>
    <property type="evidence" value="ECO:0007669"/>
    <property type="project" value="UniProtKB-SubCell"/>
</dbReference>
<keyword evidence="15" id="KW-0206">Cytoskeleton</keyword>
<evidence type="ECO:0000256" key="12">
    <source>
        <dbReference type="ARBA" id="ARBA00022989"/>
    </source>
</evidence>
<dbReference type="GO" id="GO:0006487">
    <property type="term" value="P:protein N-linked glycosylation"/>
    <property type="evidence" value="ECO:0007669"/>
    <property type="project" value="UniProtKB-UniRule"/>
</dbReference>
<dbReference type="InterPro" id="IPR020902">
    <property type="entry name" value="Actin/actin-like_CS"/>
</dbReference>
<dbReference type="InterPro" id="IPR004888">
    <property type="entry name" value="Glycoside_hydrolase_63"/>
</dbReference>
<comment type="similarity">
    <text evidence="4 19">Belongs to the glycosyl hydrolase 63 family.</text>
</comment>
<keyword evidence="11" id="KW-0735">Signal-anchor</keyword>
<evidence type="ECO:0000256" key="16">
    <source>
        <dbReference type="ARBA" id="ARBA00023295"/>
    </source>
</evidence>
<keyword evidence="8 19" id="KW-0378">Hydrolase</keyword>
<evidence type="ECO:0000256" key="11">
    <source>
        <dbReference type="ARBA" id="ARBA00022968"/>
    </source>
</evidence>
<evidence type="ECO:0000256" key="6">
    <source>
        <dbReference type="ARBA" id="ARBA00022692"/>
    </source>
</evidence>
<evidence type="ECO:0000256" key="18">
    <source>
        <dbReference type="ARBA" id="ARBA00038888"/>
    </source>
</evidence>
<keyword evidence="6 19" id="KW-0812">Transmembrane</keyword>
<dbReference type="Gene3D" id="2.70.98.110">
    <property type="entry name" value="Glycosyl hydrolase family 63, N-terminal domain"/>
    <property type="match status" value="1"/>
</dbReference>
<evidence type="ECO:0000256" key="7">
    <source>
        <dbReference type="ARBA" id="ARBA00022741"/>
    </source>
</evidence>
<dbReference type="Gene3D" id="3.30.420.40">
    <property type="match status" value="2"/>
</dbReference>
<keyword evidence="12 19" id="KW-1133">Transmembrane helix</keyword>
<keyword evidence="9 19" id="KW-0256">Endoplasmic reticulum</keyword>
<evidence type="ECO:0000256" key="10">
    <source>
        <dbReference type="ARBA" id="ARBA00022840"/>
    </source>
</evidence>
<dbReference type="EMBL" id="QBLH01003519">
    <property type="protein sequence ID" value="TGZ37728.1"/>
    <property type="molecule type" value="Genomic_DNA"/>
</dbReference>
<dbReference type="SMART" id="SM00268">
    <property type="entry name" value="ACTIN"/>
    <property type="match status" value="1"/>
</dbReference>
<dbReference type="SUPFAM" id="SSF53067">
    <property type="entry name" value="Actin-like ATPase domain"/>
    <property type="match status" value="2"/>
</dbReference>
<dbReference type="GO" id="GO:0005524">
    <property type="term" value="F:ATP binding"/>
    <property type="evidence" value="ECO:0007669"/>
    <property type="project" value="UniProtKB-KW"/>
</dbReference>
<keyword evidence="7" id="KW-0547">Nucleotide-binding</keyword>
<accession>A0A4S2JTR8</accession>
<feature type="domain" description="Glycosyl hydrolase family 63 N-terminal" evidence="22">
    <location>
        <begin position="79"/>
        <end position="273"/>
    </location>
</feature>
<evidence type="ECO:0000256" key="17">
    <source>
        <dbReference type="ARBA" id="ARBA00038483"/>
    </source>
</evidence>
<dbReference type="Pfam" id="PF16923">
    <property type="entry name" value="Glyco_hydro_63N"/>
    <property type="match status" value="1"/>
</dbReference>